<dbReference type="SUPFAM" id="SSF103481">
    <property type="entry name" value="Multidrug resistance efflux transporter EmrE"/>
    <property type="match status" value="2"/>
</dbReference>
<accession>A0A1W2DA60</accession>
<name>A0A1W2DA60_9RHOB</name>
<keyword evidence="4" id="KW-1185">Reference proteome</keyword>
<sequence>MTNRTAIEAGRMRQAILTICAGVAFLSMNDAIAKLLVERYDPVQIVFLRNLIALPMVGAVVMYKIGWPGFFSHHLRVHAIRGFLMLAGAYLFFKGLESLALAEATALVFSAPIFITALSVPLLGETVGWRRWLAVLIGFIGVLIIVRPGGATFQAASLYVIGTAALYALFMLSARFLGPRESMWTMMFFVMLFPMLYAVPFAVMVWAPVHLVDLPLLLALAVFGTLGITLIGQAFRFAPAAVVAPFDYTALIWASLFGWLIWGDTPEVWTLVGAAVIVVSGIFIVIRENRLAA</sequence>
<reference evidence="3 4" key="1">
    <citation type="submission" date="2017-04" db="EMBL/GenBank/DDBJ databases">
        <authorList>
            <person name="Afonso C.L."/>
            <person name="Miller P.J."/>
            <person name="Scott M.A."/>
            <person name="Spackman E."/>
            <person name="Goraichik I."/>
            <person name="Dimitrov K.M."/>
            <person name="Suarez D.L."/>
            <person name="Swayne D.E."/>
        </authorList>
    </citation>
    <scope>NUCLEOTIDE SEQUENCE [LARGE SCALE GENOMIC DNA]</scope>
    <source>
        <strain evidence="3 4">CGMCC 1.12644</strain>
    </source>
</reference>
<dbReference type="AlphaFoldDB" id="A0A1W2DA60"/>
<evidence type="ECO:0000259" key="2">
    <source>
        <dbReference type="Pfam" id="PF00892"/>
    </source>
</evidence>
<dbReference type="InterPro" id="IPR000620">
    <property type="entry name" value="EamA_dom"/>
</dbReference>
<dbReference type="RefSeq" id="WP_084353602.1">
    <property type="nucleotide sequence ID" value="NZ_FWYD01000012.1"/>
</dbReference>
<proteinExistence type="predicted"/>
<feature type="transmembrane region" description="Helical" evidence="1">
    <location>
        <begin position="132"/>
        <end position="150"/>
    </location>
</feature>
<dbReference type="OrthoDB" id="7165334at2"/>
<feature type="transmembrane region" description="Helical" evidence="1">
    <location>
        <begin position="214"/>
        <end position="235"/>
    </location>
</feature>
<feature type="transmembrane region" description="Helical" evidence="1">
    <location>
        <begin position="242"/>
        <end position="262"/>
    </location>
</feature>
<dbReference type="Pfam" id="PF00892">
    <property type="entry name" value="EamA"/>
    <property type="match status" value="2"/>
</dbReference>
<dbReference type="PANTHER" id="PTHR22911:SF103">
    <property type="entry name" value="BLR2811 PROTEIN"/>
    <property type="match status" value="1"/>
</dbReference>
<evidence type="ECO:0000313" key="3">
    <source>
        <dbReference type="EMBL" id="SMC94325.1"/>
    </source>
</evidence>
<evidence type="ECO:0000256" key="1">
    <source>
        <dbReference type="SAM" id="Phobius"/>
    </source>
</evidence>
<protein>
    <submittedName>
        <fullName evidence="3">Threonine/homoserine efflux transporter RhtA</fullName>
    </submittedName>
</protein>
<dbReference type="EMBL" id="FWYD01000012">
    <property type="protein sequence ID" value="SMC94325.1"/>
    <property type="molecule type" value="Genomic_DNA"/>
</dbReference>
<dbReference type="Proteomes" id="UP000192330">
    <property type="component" value="Unassembled WGS sequence"/>
</dbReference>
<dbReference type="GO" id="GO:0016020">
    <property type="term" value="C:membrane"/>
    <property type="evidence" value="ECO:0007669"/>
    <property type="project" value="InterPro"/>
</dbReference>
<dbReference type="PANTHER" id="PTHR22911">
    <property type="entry name" value="ACYL-MALONYL CONDENSING ENZYME-RELATED"/>
    <property type="match status" value="1"/>
</dbReference>
<gene>
    <name evidence="3" type="ORF">SAMN06295998_11228</name>
</gene>
<feature type="transmembrane region" description="Helical" evidence="1">
    <location>
        <begin position="268"/>
        <end position="286"/>
    </location>
</feature>
<evidence type="ECO:0000313" key="4">
    <source>
        <dbReference type="Proteomes" id="UP000192330"/>
    </source>
</evidence>
<organism evidence="3 4">
    <name type="scientific">Primorskyibacter flagellatus</name>
    <dbReference type="NCBI Taxonomy" id="1387277"/>
    <lineage>
        <taxon>Bacteria</taxon>
        <taxon>Pseudomonadati</taxon>
        <taxon>Pseudomonadota</taxon>
        <taxon>Alphaproteobacteria</taxon>
        <taxon>Rhodobacterales</taxon>
        <taxon>Roseobacteraceae</taxon>
        <taxon>Primorskyibacter</taxon>
    </lineage>
</organism>
<feature type="transmembrane region" description="Helical" evidence="1">
    <location>
        <begin position="186"/>
        <end position="208"/>
    </location>
</feature>
<keyword evidence="1" id="KW-1133">Transmembrane helix</keyword>
<feature type="transmembrane region" description="Helical" evidence="1">
    <location>
        <begin position="43"/>
        <end position="63"/>
    </location>
</feature>
<feature type="domain" description="EamA" evidence="2">
    <location>
        <begin position="15"/>
        <end position="146"/>
    </location>
</feature>
<dbReference type="InterPro" id="IPR037185">
    <property type="entry name" value="EmrE-like"/>
</dbReference>
<feature type="transmembrane region" description="Helical" evidence="1">
    <location>
        <begin position="99"/>
        <end position="120"/>
    </location>
</feature>
<keyword evidence="1" id="KW-0472">Membrane</keyword>
<feature type="domain" description="EamA" evidence="2">
    <location>
        <begin position="157"/>
        <end position="285"/>
    </location>
</feature>
<feature type="transmembrane region" description="Helical" evidence="1">
    <location>
        <begin position="156"/>
        <end position="174"/>
    </location>
</feature>
<keyword evidence="1" id="KW-0812">Transmembrane</keyword>